<dbReference type="HOGENOM" id="CLU_368336_0_0_0"/>
<dbReference type="KEGG" id="ipa:Isop_3444"/>
<dbReference type="PANTHER" id="PTHR34599">
    <property type="entry name" value="PEROXIDASE-RELATED"/>
    <property type="match status" value="1"/>
</dbReference>
<protein>
    <submittedName>
        <fullName evidence="2">Phosphoesterase PA-phosphatase related protein</fullName>
    </submittedName>
</protein>
<reference evidence="2 3" key="2">
    <citation type="journal article" date="2011" name="Stand. Genomic Sci.">
        <title>Complete genome sequence of Isosphaera pallida type strain (IS1B).</title>
        <authorList>
            <consortium name="US DOE Joint Genome Institute (JGI-PGF)"/>
            <person name="Goker M."/>
            <person name="Cleland D."/>
            <person name="Saunders E."/>
            <person name="Lapidus A."/>
            <person name="Nolan M."/>
            <person name="Lucas S."/>
            <person name="Hammon N."/>
            <person name="Deshpande S."/>
            <person name="Cheng J.F."/>
            <person name="Tapia R."/>
            <person name="Han C."/>
            <person name="Goodwin L."/>
            <person name="Pitluck S."/>
            <person name="Liolios K."/>
            <person name="Pagani I."/>
            <person name="Ivanova N."/>
            <person name="Mavromatis K."/>
            <person name="Pati A."/>
            <person name="Chen A."/>
            <person name="Palaniappan K."/>
            <person name="Land M."/>
            <person name="Hauser L."/>
            <person name="Chang Y.J."/>
            <person name="Jeffries C.D."/>
            <person name="Detter J.C."/>
            <person name="Beck B."/>
            <person name="Woyke T."/>
            <person name="Bristow J."/>
            <person name="Eisen J.A."/>
            <person name="Markowitz V."/>
            <person name="Hugenholtz P."/>
            <person name="Kyrpides N.C."/>
            <person name="Klenk H.P."/>
        </authorList>
    </citation>
    <scope>NUCLEOTIDE SEQUENCE [LARGE SCALE GENOMIC DNA]</scope>
    <source>
        <strain evidence="3">ATCC 43644 / DSM 9630 / IS1B</strain>
    </source>
</reference>
<dbReference type="OrthoDB" id="7793240at2"/>
<dbReference type="Pfam" id="PF00404">
    <property type="entry name" value="Dockerin_1"/>
    <property type="match status" value="1"/>
</dbReference>
<dbReference type="GO" id="GO:0000272">
    <property type="term" value="P:polysaccharide catabolic process"/>
    <property type="evidence" value="ECO:0007669"/>
    <property type="project" value="InterPro"/>
</dbReference>
<dbReference type="InterPro" id="IPR018247">
    <property type="entry name" value="EF_Hand_1_Ca_BS"/>
</dbReference>
<dbReference type="GO" id="GO:0004553">
    <property type="term" value="F:hydrolase activity, hydrolyzing O-glycosyl compounds"/>
    <property type="evidence" value="ECO:0007669"/>
    <property type="project" value="InterPro"/>
</dbReference>
<dbReference type="InterPro" id="IPR036439">
    <property type="entry name" value="Dockerin_dom_sf"/>
</dbReference>
<dbReference type="CDD" id="cd03398">
    <property type="entry name" value="PAP2_haloperoxidase"/>
    <property type="match status" value="1"/>
</dbReference>
<dbReference type="RefSeq" id="WP_013566289.1">
    <property type="nucleotide sequence ID" value="NC_014962.1"/>
</dbReference>
<dbReference type="InterPro" id="IPR052559">
    <property type="entry name" value="V-haloperoxidase"/>
</dbReference>
<evidence type="ECO:0000256" key="1">
    <source>
        <dbReference type="SAM" id="MobiDB-lite"/>
    </source>
</evidence>
<evidence type="ECO:0000313" key="3">
    <source>
        <dbReference type="Proteomes" id="UP000008631"/>
    </source>
</evidence>
<dbReference type="AlphaFoldDB" id="E8QWW2"/>
<dbReference type="InterPro" id="IPR036938">
    <property type="entry name" value="PAP2/HPO_sf"/>
</dbReference>
<organism evidence="2 3">
    <name type="scientific">Isosphaera pallida (strain ATCC 43644 / DSM 9630 / IS1B)</name>
    <dbReference type="NCBI Taxonomy" id="575540"/>
    <lineage>
        <taxon>Bacteria</taxon>
        <taxon>Pseudomonadati</taxon>
        <taxon>Planctomycetota</taxon>
        <taxon>Planctomycetia</taxon>
        <taxon>Isosphaerales</taxon>
        <taxon>Isosphaeraceae</taxon>
        <taxon>Isosphaera</taxon>
    </lineage>
</organism>
<dbReference type="Proteomes" id="UP000008631">
    <property type="component" value="Chromosome"/>
</dbReference>
<gene>
    <name evidence="2" type="ordered locus">Isop_3444</name>
</gene>
<keyword evidence="3" id="KW-1185">Reference proteome</keyword>
<dbReference type="eggNOG" id="COG0671">
    <property type="taxonomic scope" value="Bacteria"/>
</dbReference>
<reference key="1">
    <citation type="submission" date="2010-11" db="EMBL/GenBank/DDBJ databases">
        <title>The complete sequence of chromosome of Isophaera pallida ATCC 43644.</title>
        <authorList>
            <consortium name="US DOE Joint Genome Institute (JGI-PGF)"/>
            <person name="Lucas S."/>
            <person name="Copeland A."/>
            <person name="Lapidus A."/>
            <person name="Bruce D."/>
            <person name="Goodwin L."/>
            <person name="Pitluck S."/>
            <person name="Kyrpides N."/>
            <person name="Mavromatis K."/>
            <person name="Pagani I."/>
            <person name="Ivanova N."/>
            <person name="Saunders E."/>
            <person name="Brettin T."/>
            <person name="Detter J.C."/>
            <person name="Han C."/>
            <person name="Tapia R."/>
            <person name="Land M."/>
            <person name="Hauser L."/>
            <person name="Markowitz V."/>
            <person name="Cheng J.-F."/>
            <person name="Hugenholtz P."/>
            <person name="Woyke T."/>
            <person name="Wu D."/>
            <person name="Eisen J.A."/>
        </authorList>
    </citation>
    <scope>NUCLEOTIDE SEQUENCE</scope>
    <source>
        <strain>ATCC 43644</strain>
    </source>
</reference>
<evidence type="ECO:0000313" key="2">
    <source>
        <dbReference type="EMBL" id="ADV64001.1"/>
    </source>
</evidence>
<dbReference type="SUPFAM" id="SSF48317">
    <property type="entry name" value="Acid phosphatase/Vanadium-dependent haloperoxidase"/>
    <property type="match status" value="1"/>
</dbReference>
<dbReference type="PANTHER" id="PTHR34599:SF1">
    <property type="entry name" value="PHOSPHATIDIC ACID PHOSPHATASE TYPE 2_HALOPEROXIDASE DOMAIN-CONTAINING PROTEIN"/>
    <property type="match status" value="1"/>
</dbReference>
<name>E8QWW2_ISOPI</name>
<dbReference type="STRING" id="575540.Isop_3444"/>
<sequence>MKPWWLGKARSRRQSRPEVVECERRRVLTIGPRPFAEVILERDAAALELNLAEAAIRPGGPASGLGVVLSLDATPIDSAPFAGLRVTRAAADSVPRRGVAPRAIVRVHGLPTQPTTERLLIQTGLVPLRLTRLGVPPAAQVPLDDPAFNPTIGPELVLRLGLAGDVNGDFQVNNQDIQQIRSRIGARADVQSSASAGEEGNRPPRRARPLPNRLPYLARADVDGDGRITSRDLDFAQRNLGTRVFPQPLTIQAGLDPSSDPNGDGVAIRARETLMVRTRPWAQVALDLDGDGHFDRFTQANGRGVARLTNLPLADGFNPFALRVVDPLGRRVDQLVTLQRIDPLARINQATLEAIAAANAPTPVAARAAAMVHLAVFDAINAITNQFVGYRFAASPGLSASVEAAAIAAGHRMLTGLFPEQAARFDALRAGLLAQLPDDPARLQGAAAGIQAAEALLADRLFDGAATAGVPLPGPTPVPSPVGLWEPTPPQLRPALLPRWGQVRPFGVAIAAGILGRPPALDDPTYAQAWANVRDLGSAVSTQRDADQSDQARFWDAPIGTTTPVGQWNRVADAWLRHHPARFDPTSSARVFALLNTALADAAILAWSVQYDEQFWRPISAIRRADEDGNPQTASQTEWTPLLITPASPSFPSDHALLAGAAETVLTSLLGDQPPPEGFTLTPEGPAAALVAPRRFETLAQAVNEAAQSRVLGGVNFPFDVERGLQAGRALGRATVEELLQPPNLPLPSASLSPKV</sequence>
<proteinExistence type="predicted"/>
<dbReference type="Gene3D" id="1.10.606.20">
    <property type="match status" value="1"/>
</dbReference>
<dbReference type="EMBL" id="CP002353">
    <property type="protein sequence ID" value="ADV64001.1"/>
    <property type="molecule type" value="Genomic_DNA"/>
</dbReference>
<dbReference type="InterPro" id="IPR002105">
    <property type="entry name" value="Dockerin_1_rpt"/>
</dbReference>
<feature type="region of interest" description="Disordered" evidence="1">
    <location>
        <begin position="184"/>
        <end position="215"/>
    </location>
</feature>
<dbReference type="Gene3D" id="1.10.1330.10">
    <property type="entry name" value="Dockerin domain"/>
    <property type="match status" value="1"/>
</dbReference>
<dbReference type="InParanoid" id="E8QWW2"/>
<accession>E8QWW2</accession>
<dbReference type="PROSITE" id="PS00018">
    <property type="entry name" value="EF_HAND_1"/>
    <property type="match status" value="1"/>
</dbReference>